<dbReference type="InterPro" id="IPR036097">
    <property type="entry name" value="HisK_dim/P_sf"/>
</dbReference>
<accession>A0A1N7PGB4</accession>
<dbReference type="GO" id="GO:0007234">
    <property type="term" value="P:osmosensory signaling via phosphorelay pathway"/>
    <property type="evidence" value="ECO:0007669"/>
    <property type="project" value="TreeGrafter"/>
</dbReference>
<keyword evidence="8" id="KW-0067">ATP-binding</keyword>
<keyword evidence="11" id="KW-1133">Transmembrane helix</keyword>
<evidence type="ECO:0000256" key="5">
    <source>
        <dbReference type="ARBA" id="ARBA00022679"/>
    </source>
</evidence>
<dbReference type="InterPro" id="IPR003661">
    <property type="entry name" value="HisK_dim/P_dom"/>
</dbReference>
<gene>
    <name evidence="13" type="ORF">SAMN05421790_11279</name>
</gene>
<dbReference type="Proteomes" id="UP000186795">
    <property type="component" value="Unassembled WGS sequence"/>
</dbReference>
<name>A0A1N7PGB4_9BACL</name>
<evidence type="ECO:0000256" key="4">
    <source>
        <dbReference type="ARBA" id="ARBA00022553"/>
    </source>
</evidence>
<evidence type="ECO:0000313" key="13">
    <source>
        <dbReference type="EMBL" id="SIT09675.1"/>
    </source>
</evidence>
<keyword evidence="14" id="KW-1185">Reference proteome</keyword>
<dbReference type="RefSeq" id="WP_076526111.1">
    <property type="nucleotide sequence ID" value="NZ_CP048103.1"/>
</dbReference>
<evidence type="ECO:0000256" key="7">
    <source>
        <dbReference type="ARBA" id="ARBA00022777"/>
    </source>
</evidence>
<evidence type="ECO:0000259" key="12">
    <source>
        <dbReference type="PROSITE" id="PS50109"/>
    </source>
</evidence>
<dbReference type="Pfam" id="PF02518">
    <property type="entry name" value="HATPase_c"/>
    <property type="match status" value="1"/>
</dbReference>
<dbReference type="GO" id="GO:0000155">
    <property type="term" value="F:phosphorelay sensor kinase activity"/>
    <property type="evidence" value="ECO:0007669"/>
    <property type="project" value="InterPro"/>
</dbReference>
<dbReference type="InterPro" id="IPR005467">
    <property type="entry name" value="His_kinase_dom"/>
</dbReference>
<organism evidence="13 14">
    <name type="scientific">Kroppenstedtia eburnea</name>
    <dbReference type="NCBI Taxonomy" id="714067"/>
    <lineage>
        <taxon>Bacteria</taxon>
        <taxon>Bacillati</taxon>
        <taxon>Bacillota</taxon>
        <taxon>Bacilli</taxon>
        <taxon>Bacillales</taxon>
        <taxon>Thermoactinomycetaceae</taxon>
        <taxon>Kroppenstedtia</taxon>
    </lineage>
</organism>
<keyword evidence="4" id="KW-0597">Phosphoprotein</keyword>
<dbReference type="OrthoDB" id="368131at2"/>
<dbReference type="CDD" id="cd00082">
    <property type="entry name" value="HisKA"/>
    <property type="match status" value="1"/>
</dbReference>
<evidence type="ECO:0000256" key="11">
    <source>
        <dbReference type="SAM" id="Phobius"/>
    </source>
</evidence>
<comment type="catalytic activity">
    <reaction evidence="1">
        <text>ATP + protein L-histidine = ADP + protein N-phospho-L-histidine.</text>
        <dbReference type="EC" id="2.7.13.3"/>
    </reaction>
</comment>
<reference evidence="14" key="1">
    <citation type="submission" date="2017-01" db="EMBL/GenBank/DDBJ databases">
        <authorList>
            <person name="Varghese N."/>
            <person name="Submissions S."/>
        </authorList>
    </citation>
    <scope>NUCLEOTIDE SEQUENCE [LARGE SCALE GENOMIC DNA]</scope>
    <source>
        <strain evidence="14">DSM 45196</strain>
    </source>
</reference>
<dbReference type="SUPFAM" id="SSF47384">
    <property type="entry name" value="Homodimeric domain of signal transducing histidine kinase"/>
    <property type="match status" value="1"/>
</dbReference>
<comment type="subcellular location">
    <subcellularLocation>
        <location evidence="2">Membrane</location>
    </subcellularLocation>
</comment>
<dbReference type="PRINTS" id="PR00344">
    <property type="entry name" value="BCTRLSENSOR"/>
</dbReference>
<feature type="domain" description="Histidine kinase" evidence="12">
    <location>
        <begin position="351"/>
        <end position="575"/>
    </location>
</feature>
<keyword evidence="7 13" id="KW-0418">Kinase</keyword>
<evidence type="ECO:0000256" key="9">
    <source>
        <dbReference type="ARBA" id="ARBA00023012"/>
    </source>
</evidence>
<evidence type="ECO:0000256" key="8">
    <source>
        <dbReference type="ARBA" id="ARBA00022840"/>
    </source>
</evidence>
<feature type="coiled-coil region" evidence="10">
    <location>
        <begin position="317"/>
        <end position="351"/>
    </location>
</feature>
<keyword evidence="10" id="KW-0175">Coiled coil</keyword>
<dbReference type="GO" id="GO:0000156">
    <property type="term" value="F:phosphorelay response regulator activity"/>
    <property type="evidence" value="ECO:0007669"/>
    <property type="project" value="TreeGrafter"/>
</dbReference>
<dbReference type="EC" id="2.7.13.3" evidence="3"/>
<dbReference type="InterPro" id="IPR050351">
    <property type="entry name" value="BphY/WalK/GraS-like"/>
</dbReference>
<evidence type="ECO:0000256" key="1">
    <source>
        <dbReference type="ARBA" id="ARBA00000085"/>
    </source>
</evidence>
<dbReference type="InterPro" id="IPR036890">
    <property type="entry name" value="HATPase_C_sf"/>
</dbReference>
<feature type="transmembrane region" description="Helical" evidence="11">
    <location>
        <begin position="250"/>
        <end position="269"/>
    </location>
</feature>
<evidence type="ECO:0000256" key="6">
    <source>
        <dbReference type="ARBA" id="ARBA00022741"/>
    </source>
</evidence>
<dbReference type="SMART" id="SM00388">
    <property type="entry name" value="HisKA"/>
    <property type="match status" value="1"/>
</dbReference>
<keyword evidence="5" id="KW-0808">Transferase</keyword>
<dbReference type="GO" id="GO:0030295">
    <property type="term" value="F:protein kinase activator activity"/>
    <property type="evidence" value="ECO:0007669"/>
    <property type="project" value="TreeGrafter"/>
</dbReference>
<dbReference type="SUPFAM" id="SSF55874">
    <property type="entry name" value="ATPase domain of HSP90 chaperone/DNA topoisomerase II/histidine kinase"/>
    <property type="match status" value="1"/>
</dbReference>
<dbReference type="EMBL" id="FTOD01000012">
    <property type="protein sequence ID" value="SIT09675.1"/>
    <property type="molecule type" value="Genomic_DNA"/>
</dbReference>
<evidence type="ECO:0000313" key="14">
    <source>
        <dbReference type="Proteomes" id="UP000186795"/>
    </source>
</evidence>
<evidence type="ECO:0000256" key="2">
    <source>
        <dbReference type="ARBA" id="ARBA00004370"/>
    </source>
</evidence>
<evidence type="ECO:0000256" key="10">
    <source>
        <dbReference type="SAM" id="Coils"/>
    </source>
</evidence>
<dbReference type="InterPro" id="IPR003594">
    <property type="entry name" value="HATPase_dom"/>
</dbReference>
<evidence type="ECO:0000256" key="3">
    <source>
        <dbReference type="ARBA" id="ARBA00012438"/>
    </source>
</evidence>
<sequence length="575" mass="65786">MTLKARLTWRFLLWLFLFLGGMFLLYFLVIITLFGINFPGGENPYIGDILRNMKKATVVEGERVRLSEEGIRELERLSAWLQILDDRGEEVYRRGSPPGLPRRYSPGSLKEAVASQPELHTWHGSVKGKKFTWILGMEKNSLIRRAAETAVIRGNRIQLPDPVREEIRRNGGWLQVLDETGREVGSYRRPAFQPDRLTAGEVSEALSQRGRSGYRFHYWHDRRDGRDWTWLFAEPAEEEEPQQEAYNRMMLTYFLLWALVTVIIAFLFGHRLGSPILHMMNWLKNLSHGKLQEPKDKRGCPVSRSGEGKLRRPYRVYREVIQSLDSLTGSLKQAEEARARLEKSREEWITGVSHDLKTPLSSIKGYADLLATDRFQWSEAEVRQFAGHIQEKSDYMEQLLEDLSLTFRLKNEALPLQIRPVDAAELLRRSAIDLANNPRFENREIELDVPEERVTYPLDAAWFKRALDNLIANAAIHNPPGTRIRLTLEIRGEKEGLSYPGLLFRVEDDGLGMDAESVARLFDRYYRGTPTGPEQGTGLGMAIAKQLVGTHGGKIRVESQPGSGTRVEVLLPPKS</sequence>
<dbReference type="CDD" id="cd00075">
    <property type="entry name" value="HATPase"/>
    <property type="match status" value="1"/>
</dbReference>
<keyword evidence="6" id="KW-0547">Nucleotide-binding</keyword>
<proteinExistence type="predicted"/>
<dbReference type="PANTHER" id="PTHR42878:SF13">
    <property type="entry name" value="HISTIDINE KINASE"/>
    <property type="match status" value="1"/>
</dbReference>
<feature type="transmembrane region" description="Helical" evidence="11">
    <location>
        <begin position="12"/>
        <end position="36"/>
    </location>
</feature>
<keyword evidence="11" id="KW-0812">Transmembrane</keyword>
<keyword evidence="11" id="KW-0472">Membrane</keyword>
<dbReference type="InterPro" id="IPR004358">
    <property type="entry name" value="Sig_transdc_His_kin-like_C"/>
</dbReference>
<dbReference type="SMART" id="SM00387">
    <property type="entry name" value="HATPase_c"/>
    <property type="match status" value="1"/>
</dbReference>
<dbReference type="Pfam" id="PF00512">
    <property type="entry name" value="HisKA"/>
    <property type="match status" value="1"/>
</dbReference>
<keyword evidence="9" id="KW-0902">Two-component regulatory system</keyword>
<dbReference type="GO" id="GO:0005524">
    <property type="term" value="F:ATP binding"/>
    <property type="evidence" value="ECO:0007669"/>
    <property type="project" value="UniProtKB-KW"/>
</dbReference>
<dbReference type="Gene3D" id="3.30.565.10">
    <property type="entry name" value="Histidine kinase-like ATPase, C-terminal domain"/>
    <property type="match status" value="1"/>
</dbReference>
<dbReference type="PANTHER" id="PTHR42878">
    <property type="entry name" value="TWO-COMPONENT HISTIDINE KINASE"/>
    <property type="match status" value="1"/>
</dbReference>
<dbReference type="Gene3D" id="1.10.287.130">
    <property type="match status" value="1"/>
</dbReference>
<dbReference type="PROSITE" id="PS50109">
    <property type="entry name" value="HIS_KIN"/>
    <property type="match status" value="1"/>
</dbReference>
<dbReference type="AlphaFoldDB" id="A0A1N7PGB4"/>
<protein>
    <recommendedName>
        <fullName evidence="3">histidine kinase</fullName>
        <ecNumber evidence="3">2.7.13.3</ecNumber>
    </recommendedName>
</protein>